<proteinExistence type="predicted"/>
<comment type="caution">
    <text evidence="2">The sequence shown here is derived from an EMBL/GenBank/DDBJ whole genome shotgun (WGS) entry which is preliminary data.</text>
</comment>
<dbReference type="Proteomes" id="UP000031036">
    <property type="component" value="Unassembled WGS sequence"/>
</dbReference>
<dbReference type="AlphaFoldDB" id="A0A0B2V4T6"/>
<feature type="region of interest" description="Disordered" evidence="1">
    <location>
        <begin position="41"/>
        <end position="77"/>
    </location>
</feature>
<evidence type="ECO:0000313" key="3">
    <source>
        <dbReference type="Proteomes" id="UP000031036"/>
    </source>
</evidence>
<evidence type="ECO:0000256" key="1">
    <source>
        <dbReference type="SAM" id="MobiDB-lite"/>
    </source>
</evidence>
<accession>A0A0B2V4T6</accession>
<dbReference type="EMBL" id="JPKZ01002585">
    <property type="protein sequence ID" value="KHN76005.1"/>
    <property type="molecule type" value="Genomic_DNA"/>
</dbReference>
<organism evidence="2 3">
    <name type="scientific">Toxocara canis</name>
    <name type="common">Canine roundworm</name>
    <dbReference type="NCBI Taxonomy" id="6265"/>
    <lineage>
        <taxon>Eukaryota</taxon>
        <taxon>Metazoa</taxon>
        <taxon>Ecdysozoa</taxon>
        <taxon>Nematoda</taxon>
        <taxon>Chromadorea</taxon>
        <taxon>Rhabditida</taxon>
        <taxon>Spirurina</taxon>
        <taxon>Ascaridomorpha</taxon>
        <taxon>Ascaridoidea</taxon>
        <taxon>Toxocaridae</taxon>
        <taxon>Toxocara</taxon>
    </lineage>
</organism>
<sequence length="77" mass="8272">MGSTNAALSLRRFTQSSLSFKLATTVLPAIPVSPPTPLMPFDSRKQSFASASSHSGPGKIIYATQSSSRMRERGFPQ</sequence>
<feature type="compositionally biased region" description="Polar residues" evidence="1">
    <location>
        <begin position="46"/>
        <end position="55"/>
    </location>
</feature>
<gene>
    <name evidence="2" type="ORF">Tcan_18211</name>
</gene>
<evidence type="ECO:0000313" key="2">
    <source>
        <dbReference type="EMBL" id="KHN76005.1"/>
    </source>
</evidence>
<reference evidence="2 3" key="1">
    <citation type="submission" date="2014-11" db="EMBL/GenBank/DDBJ databases">
        <title>Genetic blueprint of the zoonotic pathogen Toxocara canis.</title>
        <authorList>
            <person name="Zhu X.-Q."/>
            <person name="Korhonen P.K."/>
            <person name="Cai H."/>
            <person name="Young N.D."/>
            <person name="Nejsum P."/>
            <person name="von Samson-Himmelstjerna G."/>
            <person name="Boag P.R."/>
            <person name="Tan P."/>
            <person name="Li Q."/>
            <person name="Min J."/>
            <person name="Yang Y."/>
            <person name="Wang X."/>
            <person name="Fang X."/>
            <person name="Hall R.S."/>
            <person name="Hofmann A."/>
            <person name="Sternberg P.W."/>
            <person name="Jex A.R."/>
            <person name="Gasser R.B."/>
        </authorList>
    </citation>
    <scope>NUCLEOTIDE SEQUENCE [LARGE SCALE GENOMIC DNA]</scope>
    <source>
        <strain evidence="2">PN_DK_2014</strain>
    </source>
</reference>
<name>A0A0B2V4T6_TOXCA</name>
<protein>
    <submittedName>
        <fullName evidence="2">Uncharacterized protein</fullName>
    </submittedName>
</protein>
<dbReference type="OrthoDB" id="5876590at2759"/>
<keyword evidence="3" id="KW-1185">Reference proteome</keyword>